<dbReference type="SUPFAM" id="SSF74650">
    <property type="entry name" value="Galactose mutarotase-like"/>
    <property type="match status" value="1"/>
</dbReference>
<evidence type="ECO:0000256" key="2">
    <source>
        <dbReference type="ARBA" id="ARBA00023235"/>
    </source>
</evidence>
<dbReference type="GO" id="GO:0006006">
    <property type="term" value="P:glucose metabolic process"/>
    <property type="evidence" value="ECO:0007669"/>
    <property type="project" value="TreeGrafter"/>
</dbReference>
<keyword evidence="2" id="KW-0413">Isomerase</keyword>
<evidence type="ECO:0008006" key="5">
    <source>
        <dbReference type="Google" id="ProtNLM"/>
    </source>
</evidence>
<evidence type="ECO:0000256" key="1">
    <source>
        <dbReference type="ARBA" id="ARBA00006206"/>
    </source>
</evidence>
<keyword evidence="3" id="KW-0119">Carbohydrate metabolism</keyword>
<dbReference type="InterPro" id="IPR008183">
    <property type="entry name" value="Aldose_1/G6P_1-epimerase"/>
</dbReference>
<comment type="similarity">
    <text evidence="1">Belongs to the aldose epimerase family.</text>
</comment>
<dbReference type="PANTHER" id="PTHR10091:SF0">
    <property type="entry name" value="GALACTOSE MUTAROTASE"/>
    <property type="match status" value="1"/>
</dbReference>
<evidence type="ECO:0000256" key="3">
    <source>
        <dbReference type="ARBA" id="ARBA00023277"/>
    </source>
</evidence>
<dbReference type="PANTHER" id="PTHR10091">
    <property type="entry name" value="ALDOSE-1-EPIMERASE"/>
    <property type="match status" value="1"/>
</dbReference>
<gene>
    <name evidence="4" type="ORF">S12H4_46328</name>
</gene>
<dbReference type="EMBL" id="BARW01028731">
    <property type="protein sequence ID" value="GAJ15426.1"/>
    <property type="molecule type" value="Genomic_DNA"/>
</dbReference>
<dbReference type="GO" id="GO:0030246">
    <property type="term" value="F:carbohydrate binding"/>
    <property type="evidence" value="ECO:0007669"/>
    <property type="project" value="InterPro"/>
</dbReference>
<proteinExistence type="inferred from homology"/>
<dbReference type="InterPro" id="IPR011013">
    <property type="entry name" value="Gal_mutarotase_sf_dom"/>
</dbReference>
<sequence length="193" mass="21790">YMLTDENELKINYEATINKPCPVNLTWHGYFNLTGGKENILNHEMEINADKYVVVDETLIPTGELRDLIGSEMDFTSPKTIGSRFDKVPGGYDHTYLINKSSSEIDLVARVYEPTSGRVMEVYSTEPSVQFYTGNFLDGSLTGKNEIVYEKQAGFCLETQHFPDSPNQPGFPSTILKPGEKYSQTTIYKFSTK</sequence>
<evidence type="ECO:0000313" key="4">
    <source>
        <dbReference type="EMBL" id="GAJ15426.1"/>
    </source>
</evidence>
<comment type="caution">
    <text evidence="4">The sequence shown here is derived from an EMBL/GenBank/DDBJ whole genome shotgun (WGS) entry which is preliminary data.</text>
</comment>
<feature type="non-terminal residue" evidence="4">
    <location>
        <position position="1"/>
    </location>
</feature>
<dbReference type="CDD" id="cd09019">
    <property type="entry name" value="galactose_mutarotase_like"/>
    <property type="match status" value="1"/>
</dbReference>
<dbReference type="InterPro" id="IPR014718">
    <property type="entry name" value="GH-type_carb-bd"/>
</dbReference>
<dbReference type="Pfam" id="PF01263">
    <property type="entry name" value="Aldose_epim"/>
    <property type="match status" value="1"/>
</dbReference>
<dbReference type="Gene3D" id="2.70.98.10">
    <property type="match status" value="1"/>
</dbReference>
<dbReference type="GO" id="GO:0033499">
    <property type="term" value="P:galactose catabolic process via UDP-galactose, Leloir pathway"/>
    <property type="evidence" value="ECO:0007669"/>
    <property type="project" value="TreeGrafter"/>
</dbReference>
<protein>
    <recommendedName>
        <fullName evidence="5">Aldose 1-epimerase</fullName>
    </recommendedName>
</protein>
<dbReference type="GO" id="GO:0004034">
    <property type="term" value="F:aldose 1-epimerase activity"/>
    <property type="evidence" value="ECO:0007669"/>
    <property type="project" value="TreeGrafter"/>
</dbReference>
<dbReference type="InterPro" id="IPR047215">
    <property type="entry name" value="Galactose_mutarotase-like"/>
</dbReference>
<dbReference type="AlphaFoldDB" id="X1VJC8"/>
<organism evidence="4">
    <name type="scientific">marine sediment metagenome</name>
    <dbReference type="NCBI Taxonomy" id="412755"/>
    <lineage>
        <taxon>unclassified sequences</taxon>
        <taxon>metagenomes</taxon>
        <taxon>ecological metagenomes</taxon>
    </lineage>
</organism>
<accession>X1VJC8</accession>
<reference evidence="4" key="1">
    <citation type="journal article" date="2014" name="Front. Microbiol.">
        <title>High frequency of phylogenetically diverse reductive dehalogenase-homologous genes in deep subseafloor sedimentary metagenomes.</title>
        <authorList>
            <person name="Kawai M."/>
            <person name="Futagami T."/>
            <person name="Toyoda A."/>
            <person name="Takaki Y."/>
            <person name="Nishi S."/>
            <person name="Hori S."/>
            <person name="Arai W."/>
            <person name="Tsubouchi T."/>
            <person name="Morono Y."/>
            <person name="Uchiyama I."/>
            <person name="Ito T."/>
            <person name="Fujiyama A."/>
            <person name="Inagaki F."/>
            <person name="Takami H."/>
        </authorList>
    </citation>
    <scope>NUCLEOTIDE SEQUENCE</scope>
    <source>
        <strain evidence="4">Expedition CK06-06</strain>
    </source>
</reference>
<name>X1VJC8_9ZZZZ</name>